<name>A0A1I7SYF6_9PELO</name>
<dbReference type="WBParaSite" id="Csp11.Scaffold309.g789.t1">
    <property type="protein sequence ID" value="Csp11.Scaffold309.g789.t1"/>
    <property type="gene ID" value="Csp11.Scaffold309.g789"/>
</dbReference>
<reference evidence="2" key="1">
    <citation type="submission" date="2016-11" db="UniProtKB">
        <authorList>
            <consortium name="WormBaseParasite"/>
        </authorList>
    </citation>
    <scope>IDENTIFICATION</scope>
</reference>
<organism evidence="1 2">
    <name type="scientific">Caenorhabditis tropicalis</name>
    <dbReference type="NCBI Taxonomy" id="1561998"/>
    <lineage>
        <taxon>Eukaryota</taxon>
        <taxon>Metazoa</taxon>
        <taxon>Ecdysozoa</taxon>
        <taxon>Nematoda</taxon>
        <taxon>Chromadorea</taxon>
        <taxon>Rhabditida</taxon>
        <taxon>Rhabditina</taxon>
        <taxon>Rhabditomorpha</taxon>
        <taxon>Rhabditoidea</taxon>
        <taxon>Rhabditidae</taxon>
        <taxon>Peloderinae</taxon>
        <taxon>Caenorhabditis</taxon>
    </lineage>
</organism>
<evidence type="ECO:0000313" key="2">
    <source>
        <dbReference type="WBParaSite" id="Csp11.Scaffold309.g789.t1"/>
    </source>
</evidence>
<dbReference type="AlphaFoldDB" id="A0A1I7SYF6"/>
<evidence type="ECO:0000313" key="1">
    <source>
        <dbReference type="Proteomes" id="UP000095282"/>
    </source>
</evidence>
<sequence>MGITEMRRALNPKLSDNYNAMEDSMFQKHELDTKELAESAAAFFDEHFPFIRDEFKQSFQKILRRNRGIIKKRVIKEMRVKYGYYYDKWSHLIDSAFFCPLS</sequence>
<proteinExistence type="predicted"/>
<accession>A0A1I7SYF6</accession>
<dbReference type="Proteomes" id="UP000095282">
    <property type="component" value="Unplaced"/>
</dbReference>
<protein>
    <submittedName>
        <fullName evidence="2">Transposase</fullName>
    </submittedName>
</protein>
<keyword evidence="1" id="KW-1185">Reference proteome</keyword>